<organism evidence="5 6">
    <name type="scientific">Xanthomonas hyacinthi</name>
    <dbReference type="NCBI Taxonomy" id="56455"/>
    <lineage>
        <taxon>Bacteria</taxon>
        <taxon>Pseudomonadati</taxon>
        <taxon>Pseudomonadota</taxon>
        <taxon>Gammaproteobacteria</taxon>
        <taxon>Lysobacterales</taxon>
        <taxon>Lysobacteraceae</taxon>
        <taxon>Xanthomonas</taxon>
    </lineage>
</organism>
<comment type="subcellular location">
    <subcellularLocation>
        <location evidence="3">Cell outer membrane</location>
        <topology evidence="3">Multi-pass membrane protein</topology>
    </subcellularLocation>
</comment>
<name>A0A2S7EXL8_9XANT</name>
<evidence type="ECO:0000313" key="6">
    <source>
        <dbReference type="Proteomes" id="UP000238261"/>
    </source>
</evidence>
<comment type="caution">
    <text evidence="5">The sequence shown here is derived from an EMBL/GenBank/DDBJ whole genome shotgun (WGS) entry which is preliminary data.</text>
</comment>
<proteinExistence type="inferred from homology"/>
<protein>
    <recommendedName>
        <fullName evidence="4">TonB-dependent receptor plug domain-containing protein</fullName>
    </recommendedName>
</protein>
<keyword evidence="1" id="KW-0406">Ion transport</keyword>
<evidence type="ECO:0000256" key="3">
    <source>
        <dbReference type="PROSITE-ProRule" id="PRU01360"/>
    </source>
</evidence>
<dbReference type="SUPFAM" id="SSF56935">
    <property type="entry name" value="Porins"/>
    <property type="match status" value="1"/>
</dbReference>
<keyword evidence="2" id="KW-0798">TonB box</keyword>
<dbReference type="InterPro" id="IPR039426">
    <property type="entry name" value="TonB-dep_rcpt-like"/>
</dbReference>
<dbReference type="InterPro" id="IPR037066">
    <property type="entry name" value="Plug_dom_sf"/>
</dbReference>
<dbReference type="GO" id="GO:0009279">
    <property type="term" value="C:cell outer membrane"/>
    <property type="evidence" value="ECO:0007669"/>
    <property type="project" value="UniProtKB-SubCell"/>
</dbReference>
<dbReference type="Pfam" id="PF07715">
    <property type="entry name" value="Plug"/>
    <property type="match status" value="1"/>
</dbReference>
<dbReference type="PANTHER" id="PTHR32552:SF81">
    <property type="entry name" value="TONB-DEPENDENT OUTER MEMBRANE RECEPTOR"/>
    <property type="match status" value="1"/>
</dbReference>
<evidence type="ECO:0000256" key="2">
    <source>
        <dbReference type="ARBA" id="ARBA00023077"/>
    </source>
</evidence>
<keyword evidence="6" id="KW-1185">Reference proteome</keyword>
<keyword evidence="3" id="KW-0998">Cell outer membrane</keyword>
<dbReference type="PANTHER" id="PTHR32552">
    <property type="entry name" value="FERRICHROME IRON RECEPTOR-RELATED"/>
    <property type="match status" value="1"/>
</dbReference>
<dbReference type="PROSITE" id="PS52016">
    <property type="entry name" value="TONB_DEPENDENT_REC_3"/>
    <property type="match status" value="1"/>
</dbReference>
<dbReference type="EMBL" id="MDEG01000006">
    <property type="protein sequence ID" value="PPU97910.1"/>
    <property type="molecule type" value="Genomic_DNA"/>
</dbReference>
<keyword evidence="3" id="KW-1134">Transmembrane beta strand</keyword>
<dbReference type="Gene3D" id="2.170.130.10">
    <property type="entry name" value="TonB-dependent receptor, plug domain"/>
    <property type="match status" value="1"/>
</dbReference>
<evidence type="ECO:0000313" key="5">
    <source>
        <dbReference type="EMBL" id="PPU97910.1"/>
    </source>
</evidence>
<sequence length="194" mass="20287">MTAVFFSIFSHLPMQWHLRQALDASPALAYYCGPAQGRGAAGDGQPHVLRRVSFRHLAAIQGKAAMPSFALSTLSRAVGLGCLGSALACAPAWAQRSAAAPASAEAIDLDAIMVTAGKRNQSVREIAGSVSAVSDEQLRAIGAQSLADYIQRTPGVVFNSYQPGVSHVVMRGIATSAGNVQGQDTTGFFLTRSR</sequence>
<evidence type="ECO:0000256" key="1">
    <source>
        <dbReference type="ARBA" id="ARBA00023065"/>
    </source>
</evidence>
<dbReference type="InterPro" id="IPR012910">
    <property type="entry name" value="Plug_dom"/>
</dbReference>
<dbReference type="Proteomes" id="UP000238261">
    <property type="component" value="Unassembled WGS sequence"/>
</dbReference>
<dbReference type="GO" id="GO:0006811">
    <property type="term" value="P:monoatomic ion transport"/>
    <property type="evidence" value="ECO:0007669"/>
    <property type="project" value="UniProtKB-KW"/>
</dbReference>
<comment type="similarity">
    <text evidence="3">Belongs to the TonB-dependent receptor family.</text>
</comment>
<keyword evidence="3" id="KW-0472">Membrane</keyword>
<feature type="domain" description="TonB-dependent receptor plug" evidence="4">
    <location>
        <begin position="123"/>
        <end position="178"/>
    </location>
</feature>
<evidence type="ECO:0000259" key="4">
    <source>
        <dbReference type="Pfam" id="PF07715"/>
    </source>
</evidence>
<keyword evidence="3" id="KW-0813">Transport</keyword>
<keyword evidence="3" id="KW-0812">Transmembrane</keyword>
<reference evidence="6" key="1">
    <citation type="submission" date="2016-08" db="EMBL/GenBank/DDBJ databases">
        <authorList>
            <person name="Merda D."/>
            <person name="Briand M."/>
            <person name="Taghouti G."/>
            <person name="Carrere S."/>
            <person name="Gouzy J."/>
            <person name="Portier P."/>
            <person name="Jacques M.-A."/>
            <person name="Fischer-Le Saux M."/>
        </authorList>
    </citation>
    <scope>NUCLEOTIDE SEQUENCE [LARGE SCALE GENOMIC DNA]</scope>
    <source>
        <strain evidence="6">CFBP1156</strain>
    </source>
</reference>
<gene>
    <name evidence="5" type="ORF">XhyaCFBP1156_09055</name>
</gene>
<accession>A0A2S7EXL8</accession>
<dbReference type="AlphaFoldDB" id="A0A2S7EXL8"/>